<evidence type="ECO:0000256" key="2">
    <source>
        <dbReference type="ARBA" id="ARBA00009948"/>
    </source>
</evidence>
<keyword evidence="5 7" id="KW-0057">Aromatic amino acid biosynthesis</keyword>
<dbReference type="NCBIfam" id="TIGR01356">
    <property type="entry name" value="aroA"/>
    <property type="match status" value="1"/>
</dbReference>
<gene>
    <name evidence="7 9" type="primary">aroA</name>
    <name evidence="9" type="ORF">U1T56_14945</name>
</gene>
<dbReference type="InterPro" id="IPR006264">
    <property type="entry name" value="EPSP_synthase"/>
</dbReference>
<feature type="binding site" evidence="7">
    <location>
        <position position="26"/>
    </location>
    <ligand>
        <name>3-phosphoshikimate</name>
        <dbReference type="ChEBI" id="CHEBI:145989"/>
    </ligand>
</feature>
<comment type="pathway">
    <text evidence="1 7">Metabolic intermediate biosynthesis; chorismate biosynthesis; chorismate from D-erythrose 4-phosphate and phosphoenolpyruvate: step 6/7.</text>
</comment>
<sequence length="444" mass="45672">MLLRAAPHGALSGAVALPGDKSISHRSLMLAAMAVGESRIEGLLEGEDVLATARALRAMGVEVERGAPGCWRVWGVGVGGLAEPSDVLDLGNAGTGARLLMGLLAGHAFTSFMTGDASLRSRPMRRVIEPLARMGASFVSRSGGRLPLAVTGRTDLLPIVHESKVASAQVKSAVLLAGLHAPGSTTVIEPLPSRDHSERMLTAMGATIVSEPTETGGRRVTITGQPELRPQSFVVPGDPSSAGFPAVAAALAAGSEVRLERVGLNPLRTGLYATLVEMGARIGIENEAVAGGEPVGDLVVRGGPLRGVEVPAERAPTMIDEYPILAVAAAFAEGATIMRGLSELRVKESDRLAVMADGLAACGVAVEVEGDDLVVHGAARVRGGALIDARLDHRIAMSFLVLGGRAEAPVTVKGAEAIETSFPGFAELMNGLGAEITEVKESLA</sequence>
<comment type="caution">
    <text evidence="7">Lacks conserved residue(s) required for the propagation of feature annotation.</text>
</comment>
<dbReference type="InterPro" id="IPR036968">
    <property type="entry name" value="Enolpyruvate_Tfrase_sf"/>
</dbReference>
<accession>A0ABU8XWY5</accession>
<feature type="binding site" evidence="7">
    <location>
        <position position="167"/>
    </location>
    <ligand>
        <name>3-phosphoshikimate</name>
        <dbReference type="ChEBI" id="CHEBI:145989"/>
    </ligand>
</feature>
<reference evidence="9 10" key="1">
    <citation type="submission" date="2024-01" db="EMBL/GenBank/DDBJ databases">
        <title>Multi-omics insights into the function and evolution of sodium benzoate biodegradation pathways in Benzoatithermus flavus gen. nov., sp. nov. from hot spring.</title>
        <authorList>
            <person name="Hu C.-J."/>
            <person name="Li W.-J."/>
        </authorList>
    </citation>
    <scope>NUCLEOTIDE SEQUENCE [LARGE SCALE GENOMIC DNA]</scope>
    <source>
        <strain evidence="9 10">SYSU G07066</strain>
    </source>
</reference>
<evidence type="ECO:0000256" key="7">
    <source>
        <dbReference type="HAMAP-Rule" id="MF_00210"/>
    </source>
</evidence>
<feature type="binding site" evidence="7">
    <location>
        <position position="21"/>
    </location>
    <ligand>
        <name>phosphoenolpyruvate</name>
        <dbReference type="ChEBI" id="CHEBI:58702"/>
    </ligand>
</feature>
<feature type="binding site" evidence="7">
    <location>
        <position position="169"/>
    </location>
    <ligand>
        <name>phosphoenolpyruvate</name>
        <dbReference type="ChEBI" id="CHEBI:58702"/>
    </ligand>
</feature>
<dbReference type="RefSeq" id="WP_418160304.1">
    <property type="nucleotide sequence ID" value="NZ_JBBLZC010000015.1"/>
</dbReference>
<dbReference type="PROSITE" id="PS00885">
    <property type="entry name" value="EPSP_SYNTHASE_2"/>
    <property type="match status" value="1"/>
</dbReference>
<feature type="binding site" evidence="7">
    <location>
        <position position="394"/>
    </location>
    <ligand>
        <name>phosphoenolpyruvate</name>
        <dbReference type="ChEBI" id="CHEBI:58702"/>
    </ligand>
</feature>
<comment type="subcellular location">
    <subcellularLocation>
        <location evidence="7">Cytoplasm</location>
    </subcellularLocation>
</comment>
<name>A0ABU8XWY5_9PROT</name>
<dbReference type="HAMAP" id="MF_00210">
    <property type="entry name" value="EPSP_synth"/>
    <property type="match status" value="1"/>
</dbReference>
<dbReference type="InterPro" id="IPR001986">
    <property type="entry name" value="Enolpyruvate_Tfrase_dom"/>
</dbReference>
<feature type="binding site" evidence="7">
    <location>
        <position position="169"/>
    </location>
    <ligand>
        <name>3-phosphoshikimate</name>
        <dbReference type="ChEBI" id="CHEBI:145989"/>
    </ligand>
</feature>
<dbReference type="SUPFAM" id="SSF55205">
    <property type="entry name" value="EPT/RTPC-like"/>
    <property type="match status" value="1"/>
</dbReference>
<dbReference type="InterPro" id="IPR023193">
    <property type="entry name" value="EPSP_synthase_CS"/>
</dbReference>
<keyword evidence="10" id="KW-1185">Reference proteome</keyword>
<dbReference type="PIRSF" id="PIRSF000505">
    <property type="entry name" value="EPSPS"/>
    <property type="match status" value="1"/>
</dbReference>
<feature type="binding site" evidence="7">
    <location>
        <position position="94"/>
    </location>
    <ligand>
        <name>phosphoenolpyruvate</name>
        <dbReference type="ChEBI" id="CHEBI:58702"/>
    </ligand>
</feature>
<comment type="function">
    <text evidence="7">Catalyzes the transfer of the enolpyruvyl moiety of phosphoenolpyruvate (PEP) to the 5-hydroxyl of shikimate-3-phosphate (S3P) to produce enolpyruvyl shikimate-3-phosphate and inorganic phosphate.</text>
</comment>
<evidence type="ECO:0000256" key="5">
    <source>
        <dbReference type="ARBA" id="ARBA00023141"/>
    </source>
</evidence>
<dbReference type="GO" id="GO:0003866">
    <property type="term" value="F:3-phosphoshikimate 1-carboxyvinyltransferase activity"/>
    <property type="evidence" value="ECO:0007669"/>
    <property type="project" value="UniProtKB-EC"/>
</dbReference>
<feature type="binding site" evidence="7">
    <location>
        <position position="22"/>
    </location>
    <ligand>
        <name>3-phosphoshikimate</name>
        <dbReference type="ChEBI" id="CHEBI:145989"/>
    </ligand>
</feature>
<evidence type="ECO:0000313" key="10">
    <source>
        <dbReference type="Proteomes" id="UP001375743"/>
    </source>
</evidence>
<dbReference type="CDD" id="cd01556">
    <property type="entry name" value="EPSP_synthase"/>
    <property type="match status" value="1"/>
</dbReference>
<dbReference type="PANTHER" id="PTHR21090:SF5">
    <property type="entry name" value="PENTAFUNCTIONAL AROM POLYPEPTIDE"/>
    <property type="match status" value="1"/>
</dbReference>
<comment type="subunit">
    <text evidence="7">Monomer.</text>
</comment>
<keyword evidence="4 7" id="KW-0808">Transferase</keyword>
<proteinExistence type="inferred from homology"/>
<feature type="binding site" evidence="7">
    <location>
        <position position="21"/>
    </location>
    <ligand>
        <name>3-phosphoshikimate</name>
        <dbReference type="ChEBI" id="CHEBI:145989"/>
    </ligand>
</feature>
<evidence type="ECO:0000256" key="3">
    <source>
        <dbReference type="ARBA" id="ARBA00022605"/>
    </source>
</evidence>
<organism evidence="9 10">
    <name type="scientific">Benzoatithermus flavus</name>
    <dbReference type="NCBI Taxonomy" id="3108223"/>
    <lineage>
        <taxon>Bacteria</taxon>
        <taxon>Pseudomonadati</taxon>
        <taxon>Pseudomonadota</taxon>
        <taxon>Alphaproteobacteria</taxon>
        <taxon>Geminicoccales</taxon>
        <taxon>Geminicoccaceae</taxon>
        <taxon>Benzoatithermus</taxon>
    </lineage>
</organism>
<dbReference type="PROSITE" id="PS00104">
    <property type="entry name" value="EPSP_SYNTHASE_1"/>
    <property type="match status" value="1"/>
</dbReference>
<protein>
    <recommendedName>
        <fullName evidence="7">3-phosphoshikimate 1-carboxyvinyltransferase</fullName>
        <ecNumber evidence="7">2.5.1.19</ecNumber>
    </recommendedName>
    <alternativeName>
        <fullName evidence="7">5-enolpyruvylshikimate-3-phosphate synthase</fullName>
        <shortName evidence="7">EPSP synthase</shortName>
        <shortName evidence="7">EPSPS</shortName>
    </alternativeName>
</protein>
<evidence type="ECO:0000313" key="9">
    <source>
        <dbReference type="EMBL" id="MEK0084452.1"/>
    </source>
</evidence>
<feature type="active site" description="Proton acceptor" evidence="7">
    <location>
        <position position="320"/>
    </location>
</feature>
<dbReference type="PANTHER" id="PTHR21090">
    <property type="entry name" value="AROM/DEHYDROQUINATE SYNTHASE"/>
    <property type="match status" value="1"/>
</dbReference>
<feature type="domain" description="Enolpyruvate transferase" evidence="8">
    <location>
        <begin position="8"/>
        <end position="427"/>
    </location>
</feature>
<dbReference type="Proteomes" id="UP001375743">
    <property type="component" value="Unassembled WGS sequence"/>
</dbReference>
<feature type="binding site" evidence="7">
    <location>
        <position position="351"/>
    </location>
    <ligand>
        <name>phosphoenolpyruvate</name>
        <dbReference type="ChEBI" id="CHEBI:58702"/>
    </ligand>
</feature>
<keyword evidence="7" id="KW-0963">Cytoplasm</keyword>
<comment type="catalytic activity">
    <reaction evidence="6">
        <text>3-phosphoshikimate + phosphoenolpyruvate = 5-O-(1-carboxyvinyl)-3-phosphoshikimate + phosphate</text>
        <dbReference type="Rhea" id="RHEA:21256"/>
        <dbReference type="ChEBI" id="CHEBI:43474"/>
        <dbReference type="ChEBI" id="CHEBI:57701"/>
        <dbReference type="ChEBI" id="CHEBI:58702"/>
        <dbReference type="ChEBI" id="CHEBI:145989"/>
        <dbReference type="EC" id="2.5.1.19"/>
    </reaction>
    <physiologicalReaction direction="left-to-right" evidence="6">
        <dbReference type="Rhea" id="RHEA:21257"/>
    </physiologicalReaction>
</comment>
<evidence type="ECO:0000256" key="1">
    <source>
        <dbReference type="ARBA" id="ARBA00004811"/>
    </source>
</evidence>
<feature type="binding site" evidence="7">
    <location>
        <position position="320"/>
    </location>
    <ligand>
        <name>3-phosphoshikimate</name>
        <dbReference type="ChEBI" id="CHEBI:145989"/>
    </ligand>
</feature>
<comment type="similarity">
    <text evidence="2 7">Belongs to the EPSP synthase family.</text>
</comment>
<evidence type="ECO:0000256" key="6">
    <source>
        <dbReference type="ARBA" id="ARBA00044633"/>
    </source>
</evidence>
<dbReference type="InterPro" id="IPR013792">
    <property type="entry name" value="RNA3'P_cycl/enolpyr_Trfase_a/b"/>
</dbReference>
<dbReference type="EMBL" id="JBBLZC010000015">
    <property type="protein sequence ID" value="MEK0084452.1"/>
    <property type="molecule type" value="Genomic_DNA"/>
</dbReference>
<feature type="binding site" evidence="7">
    <location>
        <position position="122"/>
    </location>
    <ligand>
        <name>phosphoenolpyruvate</name>
        <dbReference type="ChEBI" id="CHEBI:58702"/>
    </ligand>
</feature>
<keyword evidence="3 7" id="KW-0028">Amino-acid biosynthesis</keyword>
<dbReference type="Gene3D" id="3.65.10.10">
    <property type="entry name" value="Enolpyruvate transferase domain"/>
    <property type="match status" value="2"/>
</dbReference>
<dbReference type="EC" id="2.5.1.19" evidence="7"/>
<evidence type="ECO:0000259" key="8">
    <source>
        <dbReference type="Pfam" id="PF00275"/>
    </source>
</evidence>
<comment type="caution">
    <text evidence="9">The sequence shown here is derived from an EMBL/GenBank/DDBJ whole genome shotgun (WGS) entry which is preliminary data.</text>
</comment>
<evidence type="ECO:0000256" key="4">
    <source>
        <dbReference type="ARBA" id="ARBA00022679"/>
    </source>
</evidence>
<feature type="binding site" evidence="7">
    <location>
        <position position="347"/>
    </location>
    <ligand>
        <name>3-phosphoshikimate</name>
        <dbReference type="ChEBI" id="CHEBI:145989"/>
    </ligand>
</feature>
<dbReference type="Pfam" id="PF00275">
    <property type="entry name" value="EPSP_synthase"/>
    <property type="match status" value="1"/>
</dbReference>